<keyword evidence="3 7" id="KW-0812">Transmembrane</keyword>
<feature type="domain" description="ABC3 transporter permease C-terminal" evidence="8">
    <location>
        <begin position="263"/>
        <end position="381"/>
    </location>
</feature>
<keyword evidence="5 7" id="KW-0472">Membrane</keyword>
<evidence type="ECO:0000313" key="11">
    <source>
        <dbReference type="Proteomes" id="UP000182237"/>
    </source>
</evidence>
<feature type="domain" description="ABC3 transporter permease C-terminal" evidence="8">
    <location>
        <begin position="720"/>
        <end position="837"/>
    </location>
</feature>
<sequence>MNSTLFLLSWRTIRANLTRFILSLIAVVLGTGFVAGGFILSGTMASSFDDIITSQFRGADVVVRAGEGAPVGRDDSASVRGLAGVSRVEVVDEQLIALLVDDTPVRTGGAGAHLFPYTPQDQRVVDSGETLAEGRAPSAPGHAVLNSTTAEDNGVEVGDEIVVIDDNGRHTFTIDGITDVGFAVGGFAGVAIPQEQYWEEFATGENVGMLAVDVEDGASVDDVMREIERALPGVEVLTGERAAEKDSKDLREDLSFLTYVIGAFGVIALLVGAFIIANTFSMTVAQRIKELALLRALGLSRRQLTASVVTEAVVIGLAGSLLGVAFGAGLVVAAMWGLDAAGFGLPSGGLAVTWQAAVVALGVGVLVTVLAAWAPARRAGAVPPVQAMRSGEASSDQPLRARTVIGLVALVTGVAATVAAVAIDAESSVRFGLLGGGAVGLILGWLLSSAWLTRALLSRAPKRGNVLVALAGTNLARNPRRTASTTFALTLGVTLVAAVSILGATMKDSVYGAVDEGLRADAVVSAGMVSPSGVPAALVEEIERLDVVAGTTSSLFAPIGIENVGPAEDPVTAVAADDPSVGLNIEVIDGDVDRLLREPGVGLRHGRAEDLNLRVGDIVEVASPLAPEPVRVPVLATWDDNEVYTQAAVSAVTARELVPESEWFRQQTWVAFEEGVDGPEGVEKLREVVDPYAVFQVMDREEFKEANAGAVNQLLTIVYALLALSVIVAILGIVNTLALSITERRREFGMLRAVGMQRGQVRAMIVLESVVIALAGALSGTVVGVWLGYGFSQVMADDAALDRFVIPYAHLAALIVGAVLVGLVAAVIPARAAARTAPLQALG</sequence>
<dbReference type="InterPro" id="IPR003838">
    <property type="entry name" value="ABC3_permease_C"/>
</dbReference>
<reference evidence="10 11" key="1">
    <citation type="submission" date="2016-10" db="EMBL/GenBank/DDBJ databases">
        <authorList>
            <person name="de Groot N.N."/>
        </authorList>
    </citation>
    <scope>NUCLEOTIDE SEQUENCE [LARGE SCALE GENOMIC DNA]</scope>
    <source>
        <strain evidence="10 11">DSM 45434</strain>
    </source>
</reference>
<feature type="transmembrane region" description="Helical" evidence="7">
    <location>
        <begin position="306"/>
        <end position="334"/>
    </location>
</feature>
<accession>A0A1H1LDF6</accession>
<evidence type="ECO:0000256" key="1">
    <source>
        <dbReference type="ARBA" id="ARBA00004651"/>
    </source>
</evidence>
<evidence type="ECO:0000256" key="3">
    <source>
        <dbReference type="ARBA" id="ARBA00022692"/>
    </source>
</evidence>
<evidence type="ECO:0000259" key="9">
    <source>
        <dbReference type="Pfam" id="PF12704"/>
    </source>
</evidence>
<feature type="transmembrane region" description="Helical" evidence="7">
    <location>
        <begin position="20"/>
        <end position="40"/>
    </location>
</feature>
<feature type="transmembrane region" description="Helical" evidence="7">
    <location>
        <begin position="429"/>
        <end position="453"/>
    </location>
</feature>
<dbReference type="Pfam" id="PF02687">
    <property type="entry name" value="FtsX"/>
    <property type="match status" value="2"/>
</dbReference>
<evidence type="ECO:0000259" key="8">
    <source>
        <dbReference type="Pfam" id="PF02687"/>
    </source>
</evidence>
<dbReference type="STRING" id="1203190.GCA_000312345_00604"/>
<dbReference type="GO" id="GO:0005886">
    <property type="term" value="C:plasma membrane"/>
    <property type="evidence" value="ECO:0007669"/>
    <property type="project" value="UniProtKB-SubCell"/>
</dbReference>
<dbReference type="eggNOG" id="COG3127">
    <property type="taxonomic scope" value="Bacteria"/>
</dbReference>
<comment type="subcellular location">
    <subcellularLocation>
        <location evidence="1">Cell membrane</location>
        <topology evidence="1">Multi-pass membrane protein</topology>
    </subcellularLocation>
</comment>
<feature type="transmembrane region" description="Helical" evidence="7">
    <location>
        <begin position="354"/>
        <end position="374"/>
    </location>
</feature>
<organism evidence="10 11">
    <name type="scientific">Corynebacterium timonense</name>
    <dbReference type="NCBI Taxonomy" id="441500"/>
    <lineage>
        <taxon>Bacteria</taxon>
        <taxon>Bacillati</taxon>
        <taxon>Actinomycetota</taxon>
        <taxon>Actinomycetes</taxon>
        <taxon>Mycobacteriales</taxon>
        <taxon>Corynebacteriaceae</taxon>
        <taxon>Corynebacterium</taxon>
    </lineage>
</organism>
<keyword evidence="2" id="KW-1003">Cell membrane</keyword>
<keyword evidence="4 7" id="KW-1133">Transmembrane helix</keyword>
<feature type="transmembrane region" description="Helical" evidence="7">
    <location>
        <begin position="404"/>
        <end position="423"/>
    </location>
</feature>
<dbReference type="InterPro" id="IPR025857">
    <property type="entry name" value="MacB_PCD"/>
</dbReference>
<dbReference type="AlphaFoldDB" id="A0A1H1LDF6"/>
<evidence type="ECO:0000256" key="5">
    <source>
        <dbReference type="ARBA" id="ARBA00023136"/>
    </source>
</evidence>
<dbReference type="RefSeq" id="WP_019193461.1">
    <property type="nucleotide sequence ID" value="NZ_LT629765.1"/>
</dbReference>
<gene>
    <name evidence="10" type="ORF">SAMN04488539_0164</name>
</gene>
<feature type="transmembrane region" description="Helical" evidence="7">
    <location>
        <begin position="256"/>
        <end position="285"/>
    </location>
</feature>
<feature type="transmembrane region" description="Helical" evidence="7">
    <location>
        <begin position="763"/>
        <end position="788"/>
    </location>
</feature>
<dbReference type="OrthoDB" id="9780560at2"/>
<dbReference type="Proteomes" id="UP000182237">
    <property type="component" value="Chromosome I"/>
</dbReference>
<feature type="transmembrane region" description="Helical" evidence="7">
    <location>
        <begin position="717"/>
        <end position="742"/>
    </location>
</feature>
<comment type="similarity">
    <text evidence="6">Belongs to the ABC-4 integral membrane protein family.</text>
</comment>
<feature type="domain" description="MacB-like periplasmic core" evidence="9">
    <location>
        <begin position="21"/>
        <end position="229"/>
    </location>
</feature>
<feature type="transmembrane region" description="Helical" evidence="7">
    <location>
        <begin position="487"/>
        <end position="506"/>
    </location>
</feature>
<evidence type="ECO:0000256" key="4">
    <source>
        <dbReference type="ARBA" id="ARBA00022989"/>
    </source>
</evidence>
<dbReference type="PANTHER" id="PTHR30572">
    <property type="entry name" value="MEMBRANE COMPONENT OF TRANSPORTER-RELATED"/>
    <property type="match status" value="1"/>
</dbReference>
<evidence type="ECO:0000256" key="7">
    <source>
        <dbReference type="SAM" id="Phobius"/>
    </source>
</evidence>
<dbReference type="Pfam" id="PF12704">
    <property type="entry name" value="MacB_PCD"/>
    <property type="match status" value="1"/>
</dbReference>
<evidence type="ECO:0000256" key="6">
    <source>
        <dbReference type="ARBA" id="ARBA00038076"/>
    </source>
</evidence>
<keyword evidence="11" id="KW-1185">Reference proteome</keyword>
<name>A0A1H1LDF6_9CORY</name>
<dbReference type="GO" id="GO:0022857">
    <property type="term" value="F:transmembrane transporter activity"/>
    <property type="evidence" value="ECO:0007669"/>
    <property type="project" value="TreeGrafter"/>
</dbReference>
<dbReference type="InterPro" id="IPR050250">
    <property type="entry name" value="Macrolide_Exporter_MacB"/>
</dbReference>
<feature type="transmembrane region" description="Helical" evidence="7">
    <location>
        <begin position="808"/>
        <end position="828"/>
    </location>
</feature>
<protein>
    <submittedName>
        <fullName evidence="10">Putative ABC transport system permease protein</fullName>
    </submittedName>
</protein>
<dbReference type="PANTHER" id="PTHR30572:SF4">
    <property type="entry name" value="ABC TRANSPORTER PERMEASE YTRF"/>
    <property type="match status" value="1"/>
</dbReference>
<evidence type="ECO:0000256" key="2">
    <source>
        <dbReference type="ARBA" id="ARBA00022475"/>
    </source>
</evidence>
<proteinExistence type="inferred from homology"/>
<evidence type="ECO:0000313" key="10">
    <source>
        <dbReference type="EMBL" id="SDR72380.1"/>
    </source>
</evidence>
<dbReference type="EMBL" id="LT629765">
    <property type="protein sequence ID" value="SDR72380.1"/>
    <property type="molecule type" value="Genomic_DNA"/>
</dbReference>